<dbReference type="Gene3D" id="2.30.30.40">
    <property type="entry name" value="SH3 Domains"/>
    <property type="match status" value="2"/>
</dbReference>
<organism evidence="4 5">
    <name type="scientific">Lachnotalea glycerini</name>
    <dbReference type="NCBI Taxonomy" id="1763509"/>
    <lineage>
        <taxon>Bacteria</taxon>
        <taxon>Bacillati</taxon>
        <taxon>Bacillota</taxon>
        <taxon>Clostridia</taxon>
        <taxon>Lachnospirales</taxon>
        <taxon>Lachnospiraceae</taxon>
        <taxon>Lachnotalea</taxon>
    </lineage>
</organism>
<dbReference type="OrthoDB" id="9785345at2"/>
<evidence type="ECO:0000259" key="3">
    <source>
        <dbReference type="PROSITE" id="PS51781"/>
    </source>
</evidence>
<keyword evidence="1" id="KW-0175">Coiled coil</keyword>
<feature type="domain" description="SH3b" evidence="3">
    <location>
        <begin position="340"/>
        <end position="403"/>
    </location>
</feature>
<evidence type="ECO:0000256" key="1">
    <source>
        <dbReference type="SAM" id="Coils"/>
    </source>
</evidence>
<proteinExistence type="predicted"/>
<gene>
    <name evidence="4" type="ORF">CG710_012800</name>
</gene>
<accession>A0A371JDC4</accession>
<dbReference type="AlphaFoldDB" id="A0A371JDC4"/>
<evidence type="ECO:0000313" key="5">
    <source>
        <dbReference type="Proteomes" id="UP000216411"/>
    </source>
</evidence>
<dbReference type="InterPro" id="IPR052354">
    <property type="entry name" value="Cell_Wall_Dynamics_Protein"/>
</dbReference>
<comment type="caution">
    <text evidence="4">The sequence shown here is derived from an EMBL/GenBank/DDBJ whole genome shotgun (WGS) entry which is preliminary data.</text>
</comment>
<feature type="compositionally biased region" description="Polar residues" evidence="2">
    <location>
        <begin position="182"/>
        <end position="200"/>
    </location>
</feature>
<evidence type="ECO:0000256" key="2">
    <source>
        <dbReference type="SAM" id="MobiDB-lite"/>
    </source>
</evidence>
<feature type="compositionally biased region" description="Acidic residues" evidence="2">
    <location>
        <begin position="201"/>
        <end position="210"/>
    </location>
</feature>
<dbReference type="PANTHER" id="PTHR34408">
    <property type="entry name" value="FAMILY PROTEIN, PUTATIVE-RELATED"/>
    <property type="match status" value="1"/>
</dbReference>
<sequence length="546" mass="58069">MSSIVTWEVYMKLGNRKVVIGGLTAVAFTSLTAFTNVTPDTTSDTNPISATPSVIYQNIALAECGGISNFASLFMPGQVKTTLDAITTEATLGGSKIPVNAQAGIAKLFTQNITMDSLGTVAEDSTILSKEDLNNNNVGEVADVAGEKQEATDEADDTQEVTDAALEVTDDVQEATDDVQEATDTTQEATDSGFVSTDTVTDSEEKDENSESQQTVEADSDETTEDAKAKEAQTDTNQDQTDADTKTEDNEAQAQTKKAEDSEWSDKVMANVEESVNIRAEANEEAEIVGKFYKGAEANILEKGEEWTKISSGSVEEGYVKNEYLAFGDDAEALAEQDGQLVATVNTDALRIRSEASEGASVLDLAENGEELTAVEEEGDWVEIQYTQDSKGFVSSQFVTVDYMLGKALTIEEEEAIKAEQKRKEAEARQAEIAASEDAALLAAVVRMEAGGESYEGKLAVASVVVNRMKSGGYPNTVSGVVYQSGQFPGASNGTLANLIANGVGGDCKKAAVEALSGLTNVDYMHFNSVSRIGANGYVIGNHCFY</sequence>
<dbReference type="EMBL" id="NOKA02000028">
    <property type="protein sequence ID" value="RDY30774.1"/>
    <property type="molecule type" value="Genomic_DNA"/>
</dbReference>
<dbReference type="SMART" id="SM00287">
    <property type="entry name" value="SH3b"/>
    <property type="match status" value="2"/>
</dbReference>
<feature type="domain" description="SH3b" evidence="3">
    <location>
        <begin position="265"/>
        <end position="329"/>
    </location>
</feature>
<keyword evidence="5" id="KW-1185">Reference proteome</keyword>
<dbReference type="InterPro" id="IPR011105">
    <property type="entry name" value="Cell_wall_hydrolase_SleB"/>
</dbReference>
<evidence type="ECO:0000313" key="4">
    <source>
        <dbReference type="EMBL" id="RDY30774.1"/>
    </source>
</evidence>
<feature type="coiled-coil region" evidence="1">
    <location>
        <begin position="409"/>
        <end position="439"/>
    </location>
</feature>
<protein>
    <recommendedName>
        <fullName evidence="3">SH3b domain-containing protein</fullName>
    </recommendedName>
</protein>
<dbReference type="Pfam" id="PF08239">
    <property type="entry name" value="SH3_3"/>
    <property type="match status" value="2"/>
</dbReference>
<name>A0A371JDC4_9FIRM</name>
<feature type="region of interest" description="Disordered" evidence="2">
    <location>
        <begin position="173"/>
        <end position="267"/>
    </location>
</feature>
<reference evidence="4 5" key="1">
    <citation type="journal article" date="2017" name="Genome Announc.">
        <title>Draft Genome Sequence of a Sporulating and Motile Strain of Lachnotalea glycerini Isolated from Water in Quebec City, Canada.</title>
        <authorList>
            <person name="Maheux A.F."/>
            <person name="Boudreau D.K."/>
            <person name="Berube E."/>
            <person name="Boissinot M."/>
            <person name="Raymond F."/>
            <person name="Brodeur S."/>
            <person name="Corbeil J."/>
            <person name="Isabel S."/>
            <person name="Omar R.F."/>
            <person name="Bergeron M.G."/>
        </authorList>
    </citation>
    <scope>NUCLEOTIDE SEQUENCE [LARGE SCALE GENOMIC DNA]</scope>
    <source>
        <strain evidence="4 5">CCRI-19302</strain>
    </source>
</reference>
<dbReference type="PROSITE" id="PS51781">
    <property type="entry name" value="SH3B"/>
    <property type="match status" value="2"/>
</dbReference>
<dbReference type="InterPro" id="IPR042047">
    <property type="entry name" value="SleB_dom1"/>
</dbReference>
<dbReference type="GO" id="GO:0016787">
    <property type="term" value="F:hydrolase activity"/>
    <property type="evidence" value="ECO:0007669"/>
    <property type="project" value="InterPro"/>
</dbReference>
<feature type="compositionally biased region" description="Basic and acidic residues" evidence="2">
    <location>
        <begin position="257"/>
        <end position="266"/>
    </location>
</feature>
<dbReference type="Pfam" id="PF07486">
    <property type="entry name" value="Hydrolase_2"/>
    <property type="match status" value="1"/>
</dbReference>
<dbReference type="Proteomes" id="UP000216411">
    <property type="component" value="Unassembled WGS sequence"/>
</dbReference>
<dbReference type="PANTHER" id="PTHR34408:SF1">
    <property type="entry name" value="GLYCOSYL HYDROLASE FAMILY 19 DOMAIN-CONTAINING PROTEIN HI_1415"/>
    <property type="match status" value="1"/>
</dbReference>
<dbReference type="InterPro" id="IPR003646">
    <property type="entry name" value="SH3-like_bac-type"/>
</dbReference>
<dbReference type="Gene3D" id="1.10.10.2520">
    <property type="entry name" value="Cell wall hydrolase SleB, domain 1"/>
    <property type="match status" value="1"/>
</dbReference>